<protein>
    <recommendedName>
        <fullName evidence="3">1-phosphatidylinositol 4-kinase</fullName>
        <ecNumber evidence="3">2.7.1.67</ecNumber>
    </recommendedName>
</protein>
<organism evidence="11 12">
    <name type="scientific">Aspergillus nanangensis</name>
    <dbReference type="NCBI Taxonomy" id="2582783"/>
    <lineage>
        <taxon>Eukaryota</taxon>
        <taxon>Fungi</taxon>
        <taxon>Dikarya</taxon>
        <taxon>Ascomycota</taxon>
        <taxon>Pezizomycotina</taxon>
        <taxon>Eurotiomycetes</taxon>
        <taxon>Eurotiomycetidae</taxon>
        <taxon>Eurotiales</taxon>
        <taxon>Aspergillaceae</taxon>
        <taxon>Aspergillus</taxon>
        <taxon>Aspergillus subgen. Circumdati</taxon>
    </lineage>
</organism>
<dbReference type="Gene3D" id="3.30.1010.10">
    <property type="entry name" value="Phosphatidylinositol 3-kinase Catalytic Subunit, Chain A, domain 4"/>
    <property type="match status" value="1"/>
</dbReference>
<dbReference type="Pfam" id="PF00613">
    <property type="entry name" value="PI3Ka"/>
    <property type="match status" value="1"/>
</dbReference>
<evidence type="ECO:0000313" key="12">
    <source>
        <dbReference type="Proteomes" id="UP001194746"/>
    </source>
</evidence>
<keyword evidence="5" id="KW-0547">Nucleotide-binding</keyword>
<dbReference type="PROSITE" id="PS50290">
    <property type="entry name" value="PI3_4_KINASE_3"/>
    <property type="match status" value="1"/>
</dbReference>
<reference evidence="11" key="1">
    <citation type="journal article" date="2019" name="Beilstein J. Org. Chem.">
        <title>Nanangenines: drimane sesquiterpenoids as the dominant metabolite cohort of a novel Australian fungus, Aspergillus nanangensis.</title>
        <authorList>
            <person name="Lacey H.J."/>
            <person name="Gilchrist C.L.M."/>
            <person name="Crombie A."/>
            <person name="Kalaitzis J.A."/>
            <person name="Vuong D."/>
            <person name="Rutledge P.J."/>
            <person name="Turner P."/>
            <person name="Pitt J.I."/>
            <person name="Lacey E."/>
            <person name="Chooi Y.H."/>
            <person name="Piggott A.M."/>
        </authorList>
    </citation>
    <scope>NUCLEOTIDE SEQUENCE</scope>
    <source>
        <strain evidence="11">MST-FP2251</strain>
    </source>
</reference>
<dbReference type="InterPro" id="IPR042236">
    <property type="entry name" value="PI3K_accessory_sf"/>
</dbReference>
<dbReference type="InterPro" id="IPR000403">
    <property type="entry name" value="PI3/4_kinase_cat_dom"/>
</dbReference>
<dbReference type="FunFam" id="1.10.1070.11:FF:000022">
    <property type="entry name" value="Phosphatidylinositol 4-kinase stt4"/>
    <property type="match status" value="1"/>
</dbReference>
<keyword evidence="7" id="KW-0067">ATP-binding</keyword>
<accession>A0AAD4CCT3</accession>
<dbReference type="GO" id="GO:0005886">
    <property type="term" value="C:plasma membrane"/>
    <property type="evidence" value="ECO:0007669"/>
    <property type="project" value="TreeGrafter"/>
</dbReference>
<dbReference type="InterPro" id="IPR018936">
    <property type="entry name" value="PI3/4_kinase_CS"/>
</dbReference>
<dbReference type="Proteomes" id="UP001194746">
    <property type="component" value="Unassembled WGS sequence"/>
</dbReference>
<evidence type="ECO:0000256" key="8">
    <source>
        <dbReference type="SAM" id="MobiDB-lite"/>
    </source>
</evidence>
<dbReference type="PANTHER" id="PTHR10048">
    <property type="entry name" value="PHOSPHATIDYLINOSITOL KINASE"/>
    <property type="match status" value="1"/>
</dbReference>
<evidence type="ECO:0000259" key="10">
    <source>
        <dbReference type="PROSITE" id="PS51545"/>
    </source>
</evidence>
<dbReference type="SMART" id="SM00145">
    <property type="entry name" value="PI3Ka"/>
    <property type="match status" value="1"/>
</dbReference>
<dbReference type="InterPro" id="IPR001263">
    <property type="entry name" value="PI3K_accessory_dom"/>
</dbReference>
<dbReference type="SMART" id="SM00146">
    <property type="entry name" value="PI3Kc"/>
    <property type="match status" value="1"/>
</dbReference>
<feature type="compositionally biased region" description="Polar residues" evidence="8">
    <location>
        <begin position="1661"/>
        <end position="1675"/>
    </location>
</feature>
<reference evidence="11" key="2">
    <citation type="submission" date="2020-02" db="EMBL/GenBank/DDBJ databases">
        <authorList>
            <person name="Gilchrist C.L.M."/>
            <person name="Chooi Y.-H."/>
        </authorList>
    </citation>
    <scope>NUCLEOTIDE SEQUENCE</scope>
    <source>
        <strain evidence="11">MST-FP2251</strain>
    </source>
</reference>
<dbReference type="GO" id="GO:0005524">
    <property type="term" value="F:ATP binding"/>
    <property type="evidence" value="ECO:0007669"/>
    <property type="project" value="UniProtKB-KW"/>
</dbReference>
<gene>
    <name evidence="11" type="primary">STT4</name>
    <name evidence="11" type="ORF">FE257_002281</name>
</gene>
<proteinExistence type="inferred from homology"/>
<evidence type="ECO:0000256" key="7">
    <source>
        <dbReference type="ARBA" id="ARBA00022840"/>
    </source>
</evidence>
<dbReference type="CDD" id="cd05167">
    <property type="entry name" value="PI4Kc_III_alpha"/>
    <property type="match status" value="1"/>
</dbReference>
<dbReference type="GO" id="GO:0005737">
    <property type="term" value="C:cytoplasm"/>
    <property type="evidence" value="ECO:0007669"/>
    <property type="project" value="TreeGrafter"/>
</dbReference>
<dbReference type="SUPFAM" id="SSF56112">
    <property type="entry name" value="Protein kinase-like (PK-like)"/>
    <property type="match status" value="1"/>
</dbReference>
<dbReference type="InterPro" id="IPR015433">
    <property type="entry name" value="PI3/4_kinase"/>
</dbReference>
<feature type="region of interest" description="Disordered" evidence="8">
    <location>
        <begin position="1655"/>
        <end position="1682"/>
    </location>
</feature>
<dbReference type="FunFam" id="1.25.40.70:FF:000011">
    <property type="entry name" value="Phosphatidylinositol 4-kinase alpha"/>
    <property type="match status" value="1"/>
</dbReference>
<dbReference type="Pfam" id="PF19274">
    <property type="entry name" value="PI4K_N"/>
    <property type="match status" value="1"/>
</dbReference>
<dbReference type="SUPFAM" id="SSF48371">
    <property type="entry name" value="ARM repeat"/>
    <property type="match status" value="1"/>
</dbReference>
<dbReference type="InterPro" id="IPR036940">
    <property type="entry name" value="PI3/4_kinase_cat_sf"/>
</dbReference>
<evidence type="ECO:0000256" key="4">
    <source>
        <dbReference type="ARBA" id="ARBA00022679"/>
    </source>
</evidence>
<feature type="domain" description="PIK helical" evidence="10">
    <location>
        <begin position="1377"/>
        <end position="1553"/>
    </location>
</feature>
<dbReference type="EC" id="2.7.1.67" evidence="3"/>
<evidence type="ECO:0000256" key="2">
    <source>
        <dbReference type="ARBA" id="ARBA00006209"/>
    </source>
</evidence>
<sequence>MADLSVSIRASALGKLAALAVTQPEDDKEPTIVRLTKQCPSSTNYSNGLDGVLQNQAPTSRVPMGIRELDVLIALCKASPSVGKFEHASKLVSQLSQYLPESHSQLFRQSPFLHNIKPSPWETLTYNLASALLSLGSEYPSLRETVLSSVNDYLSNCAEAIKASVPFQHDDSEISKDGSVQESVGVLSITVSLVGFLQAAAKYTTFWSATEKLTVIEHLRLMLSEPFMVAVETASSTVRNASTSDTILRDWRAYTRRYAADGRPLGAMLLQEGFMRFVKACATSLIGAQNLSDDELLDDYMNGVGIARSHGDAEISLIDRMTEIIADQIQLLEDGLDYLRLGSPWQQQLTFSTKTFALIGYLHCLILSEDKASSDDFLSWLEDTLVDPNQMSCEGLAAATLKSIAIIARFSLNNASSGSRSLLRFIVEGTVPAKPTGSVAAKCLAQILGILSEDAVITTLYSLGNVLSPGSGTDRTYHGHLAGDIGGHADTLGTLPQAKNGSVASLATNGEDGNVPYKNIVHAIVTIATSCNDEKISALAQSMLLQKIGKVNLAVDAWIVKQTASLSLSTGQAEFHLLLKFYDRVYRDGVVKGYDNITDAVQSAMTYISITMARDSPLYRTYLIHLLESIVNKGDATDSETERQKDLILAPDDILPLVKPLALLVASSAEAAGKHGATLDHDQDISTLFRDTWFNIAVHGISINSAAARNHMKELRLLAKHSPPLVAEDRMEMLESDVELNTILRRGIGQQRLLEQKKILTTELPSRESDIKRLNYPKTVFLNAAMLVESLRAFTGDCTKFLHYFRDPALGTIEMASCMGAIADKVVSCYLSLTLSEKHENFSVPFLSRELAGLFVACCHRIKRVQDVAVICASKIIKECPSALCEKDSLFALLELLTVMWSSCLDEDLDEFEWKSSFTSPTGIVTVDLPDNYSFRQKTLDMLIERAWGWVTSVMDIAPLDIKSLLQTYLSVSESDTEFGQISMGRSFALDMGSLIPRSDQRLGSIGSYGSNKVNVGSGFIAQYTNRQKYRHPDALSTNVLGFDRAGVNGHKRTANIMPLLESAESIERTLRHLYGQAKSGAEIPFIEVRDILRQAAALLCGKKTSHPSISHYLVALPFEMFSKEAIGLGVSLWLGVTNENPRLEPKILVEIMTAWEKSIQRRRGMFDASFDYVDPLYAKIELLPTDKALMLNKQQEAQNTLAPHLLVLGFFESHYSAIRLGNTQDQRLFCRLIDRTAVGLLHTSGHPLSRELHFRIILFGLKVLEHYTSRETAALWKLKDQILSAALHWFKHPPRLQIKAEDKILSDVVSALSSVSGIACQNCGPYKSLQAKQDLLHALLENERSRLKVWLYPLEPERKHYMSHPSGNRNLVEEVTSLLWLAWAESPGLAIQLAARFPSTKLRNDVRWLLLNFPEKVMDEPSSLEIMFGATLPPDVTHQLKKYLLYWAPVNPTEALTYFLPAYGNHPYILQYAMKALESHPMDVRFYFVPQLVQALRYDTLGYVERYILETAKQSQLFSHQVIWNMKANSYKDEDSQIPDPLKPTLDRFMDALVTSFTTEEREFYEREFSFFNDITGISGKLRPYIKRSKPEKKEKIEEELRKIKVEVGVYLPSNPDGAVVGIDRKSGKPLQSHAKAPYMATFRIQKTRARPNVGHEGLHTSNQSQLVSSSNPDTPAAEETQETYEVWQSAIFKVGDDCRQDMLALQMIGAFRSIFTSVGLDVWVFPYRVTSTAPGCGVIDVLPNSISRDMLGREAVNGLYDYFVSKYGGEDSVRFQEARTNFVKSMAAYSVISYLLQFKDRHNGNIMVDDAGHIIHIDFGFCFDIAPGGVRFERAPFKLTSEMVAVMSGTQNAHPHTSGNSGGSLSLPGGGGSHNPTNTQPYRWFESLVVKAFLASRPYSSKLSHIVSLMLDSGLPCFKPETLKNFRDRFVLDKSERDAAEFMRELTRKSYMSVSTKGYDQFQLLTNGIPY</sequence>
<evidence type="ECO:0000256" key="3">
    <source>
        <dbReference type="ARBA" id="ARBA00012169"/>
    </source>
</evidence>
<dbReference type="PROSITE" id="PS51545">
    <property type="entry name" value="PIK_HELICAL"/>
    <property type="match status" value="1"/>
</dbReference>
<dbReference type="GO" id="GO:0046854">
    <property type="term" value="P:phosphatidylinositol phosphate biosynthetic process"/>
    <property type="evidence" value="ECO:0007669"/>
    <property type="project" value="InterPro"/>
</dbReference>
<dbReference type="PANTHER" id="PTHR10048:SF15">
    <property type="entry name" value="PHOSPHATIDYLINOSITOL 4-KINASE ALPHA"/>
    <property type="match status" value="1"/>
</dbReference>
<dbReference type="FunFam" id="3.30.1010.10:FF:000014">
    <property type="entry name" value="Phosphatidylinositol 4-kinase STT4"/>
    <property type="match status" value="1"/>
</dbReference>
<name>A0AAD4CCT3_ASPNN</name>
<dbReference type="InterPro" id="IPR045495">
    <property type="entry name" value="PI4K_N"/>
</dbReference>
<evidence type="ECO:0000256" key="5">
    <source>
        <dbReference type="ARBA" id="ARBA00022741"/>
    </source>
</evidence>
<dbReference type="InterPro" id="IPR011009">
    <property type="entry name" value="Kinase-like_dom_sf"/>
</dbReference>
<dbReference type="PROSITE" id="PS00915">
    <property type="entry name" value="PI3_4_KINASE_1"/>
    <property type="match status" value="1"/>
</dbReference>
<dbReference type="Pfam" id="PF00454">
    <property type="entry name" value="PI3_PI4_kinase"/>
    <property type="match status" value="1"/>
</dbReference>
<feature type="region of interest" description="Disordered" evidence="8">
    <location>
        <begin position="1853"/>
        <end position="1880"/>
    </location>
</feature>
<comment type="catalytic activity">
    <reaction evidence="1">
        <text>a 1,2-diacyl-sn-glycero-3-phospho-(1D-myo-inositol) + ATP = a 1,2-diacyl-sn-glycero-3-phospho-(1D-myo-inositol 4-phosphate) + ADP + H(+)</text>
        <dbReference type="Rhea" id="RHEA:19877"/>
        <dbReference type="ChEBI" id="CHEBI:15378"/>
        <dbReference type="ChEBI" id="CHEBI:30616"/>
        <dbReference type="ChEBI" id="CHEBI:57880"/>
        <dbReference type="ChEBI" id="CHEBI:58178"/>
        <dbReference type="ChEBI" id="CHEBI:456216"/>
        <dbReference type="EC" id="2.7.1.67"/>
    </reaction>
</comment>
<dbReference type="EMBL" id="VCAU01000133">
    <property type="protein sequence ID" value="KAF9884109.1"/>
    <property type="molecule type" value="Genomic_DNA"/>
</dbReference>
<keyword evidence="12" id="KW-1185">Reference proteome</keyword>
<dbReference type="PROSITE" id="PS00916">
    <property type="entry name" value="PI3_4_KINASE_2"/>
    <property type="match status" value="1"/>
</dbReference>
<dbReference type="GO" id="GO:0004430">
    <property type="term" value="F:1-phosphatidylinositol 4-kinase activity"/>
    <property type="evidence" value="ECO:0007669"/>
    <property type="project" value="UniProtKB-EC"/>
</dbReference>
<evidence type="ECO:0000313" key="11">
    <source>
        <dbReference type="EMBL" id="KAF9884109.1"/>
    </source>
</evidence>
<keyword evidence="6 11" id="KW-0418">Kinase</keyword>
<evidence type="ECO:0000259" key="9">
    <source>
        <dbReference type="PROSITE" id="PS50290"/>
    </source>
</evidence>
<feature type="domain" description="PI3K/PI4K catalytic" evidence="9">
    <location>
        <begin position="1663"/>
        <end position="1957"/>
    </location>
</feature>
<keyword evidence="4" id="KW-0808">Transferase</keyword>
<evidence type="ECO:0000256" key="1">
    <source>
        <dbReference type="ARBA" id="ARBA00001686"/>
    </source>
</evidence>
<dbReference type="Gene3D" id="1.25.40.70">
    <property type="entry name" value="Phosphatidylinositol 3-kinase, accessory domain (PIK)"/>
    <property type="match status" value="1"/>
</dbReference>
<comment type="caution">
    <text evidence="11">The sequence shown here is derived from an EMBL/GenBank/DDBJ whole genome shotgun (WGS) entry which is preliminary data.</text>
</comment>
<dbReference type="Gene3D" id="1.10.1070.11">
    <property type="entry name" value="Phosphatidylinositol 3-/4-kinase, catalytic domain"/>
    <property type="match status" value="1"/>
</dbReference>
<dbReference type="GO" id="GO:0048015">
    <property type="term" value="P:phosphatidylinositol-mediated signaling"/>
    <property type="evidence" value="ECO:0007669"/>
    <property type="project" value="TreeGrafter"/>
</dbReference>
<evidence type="ECO:0000256" key="6">
    <source>
        <dbReference type="ARBA" id="ARBA00022777"/>
    </source>
</evidence>
<dbReference type="InterPro" id="IPR016024">
    <property type="entry name" value="ARM-type_fold"/>
</dbReference>
<comment type="similarity">
    <text evidence="2">Belongs to the PI3/PI4-kinase family. Type III PI4K subfamily.</text>
</comment>